<dbReference type="Gene3D" id="1.10.150.450">
    <property type="match status" value="1"/>
</dbReference>
<dbReference type="SFLD" id="SFLDS00003">
    <property type="entry name" value="Haloacid_Dehalogenase"/>
    <property type="match status" value="1"/>
</dbReference>
<dbReference type="NCBIfam" id="TIGR01509">
    <property type="entry name" value="HAD-SF-IA-v3"/>
    <property type="match status" value="1"/>
</dbReference>
<evidence type="ECO:0000313" key="2">
    <source>
        <dbReference type="Proteomes" id="UP001642720"/>
    </source>
</evidence>
<dbReference type="EMBL" id="PPTA01000005">
    <property type="protein sequence ID" value="TFB03115.1"/>
    <property type="molecule type" value="Genomic_DNA"/>
</dbReference>
<dbReference type="InterPro" id="IPR006439">
    <property type="entry name" value="HAD-SF_hydro_IA"/>
</dbReference>
<dbReference type="Gene3D" id="3.40.50.1000">
    <property type="entry name" value="HAD superfamily/HAD-like"/>
    <property type="match status" value="1"/>
</dbReference>
<dbReference type="SFLD" id="SFLDG01132">
    <property type="entry name" value="C1.5.3:_5'-Nucleotidase_Like"/>
    <property type="match status" value="1"/>
</dbReference>
<dbReference type="PANTHER" id="PTHR47438:SF1">
    <property type="entry name" value="PHOSPHATE METABOLISM PROTEIN 8-RELATED"/>
    <property type="match status" value="1"/>
</dbReference>
<dbReference type="Pfam" id="PF00702">
    <property type="entry name" value="Hydrolase"/>
    <property type="match status" value="1"/>
</dbReference>
<dbReference type="RefSeq" id="XP_073559316.1">
    <property type="nucleotide sequence ID" value="XM_073701949.1"/>
</dbReference>
<dbReference type="InterPro" id="IPR036412">
    <property type="entry name" value="HAD-like_sf"/>
</dbReference>
<dbReference type="InterPro" id="IPR052791">
    <property type="entry name" value="SSM1_domain"/>
</dbReference>
<dbReference type="SFLD" id="SFLDG01129">
    <property type="entry name" value="C1.5:_HAD__Beta-PGM__Phosphata"/>
    <property type="match status" value="1"/>
</dbReference>
<name>A0ABY2H6Y4_9HYPO</name>
<protein>
    <recommendedName>
        <fullName evidence="3">Pyrimidine 5-nucleotidase</fullName>
    </recommendedName>
</protein>
<dbReference type="SUPFAM" id="SSF56784">
    <property type="entry name" value="HAD-like"/>
    <property type="match status" value="1"/>
</dbReference>
<dbReference type="InterPro" id="IPR023214">
    <property type="entry name" value="HAD_sf"/>
</dbReference>
<evidence type="ECO:0008006" key="3">
    <source>
        <dbReference type="Google" id="ProtNLM"/>
    </source>
</evidence>
<accession>A0ABY2H6Y4</accession>
<dbReference type="Proteomes" id="UP001642720">
    <property type="component" value="Unassembled WGS sequence"/>
</dbReference>
<proteinExistence type="predicted"/>
<dbReference type="NCBIfam" id="TIGR01993">
    <property type="entry name" value="Pyr-5-nucltdase"/>
    <property type="match status" value="1"/>
</dbReference>
<dbReference type="GeneID" id="300576399"/>
<evidence type="ECO:0000313" key="1">
    <source>
        <dbReference type="EMBL" id="TFB03115.1"/>
    </source>
</evidence>
<dbReference type="InterPro" id="IPR010237">
    <property type="entry name" value="Pyr-5-nucltdase"/>
</dbReference>
<organism evidence="1 2">
    <name type="scientific">Trichoderma ghanense</name>
    <dbReference type="NCBI Taxonomy" id="65468"/>
    <lineage>
        <taxon>Eukaryota</taxon>
        <taxon>Fungi</taxon>
        <taxon>Dikarya</taxon>
        <taxon>Ascomycota</taxon>
        <taxon>Pezizomycotina</taxon>
        <taxon>Sordariomycetes</taxon>
        <taxon>Hypocreomycetidae</taxon>
        <taxon>Hypocreales</taxon>
        <taxon>Hypocreaceae</taxon>
        <taxon>Trichoderma</taxon>
    </lineage>
</organism>
<dbReference type="PANTHER" id="PTHR47438">
    <property type="entry name" value="PHOSPHATE METABOLISM PROTEIN 8-RELATED"/>
    <property type="match status" value="1"/>
</dbReference>
<reference evidence="1 2" key="1">
    <citation type="submission" date="2018-01" db="EMBL/GenBank/DDBJ databases">
        <title>Genome characterization of the sugarcane-associated fungus Trichoderma ghanense CCMA-1212 and their application in lignocelulose bioconversion.</title>
        <authorList>
            <person name="Steindorff A.S."/>
            <person name="Mendes T.D."/>
            <person name="Vilela E.S.D."/>
            <person name="Rodrigues D.S."/>
            <person name="Formighieri E.F."/>
            <person name="Melo I.S."/>
            <person name="Favaro L.C.L."/>
        </authorList>
    </citation>
    <scope>NUCLEOTIDE SEQUENCE [LARGE SCALE GENOMIC DNA]</scope>
    <source>
        <strain evidence="1 2">CCMA-1212</strain>
    </source>
</reference>
<sequence>MHLYRLPSSFTAQSAVNLRLSVHTLQKKHFGISSPAIPCTASRALHRVPACSSLTKMTVPNGTKSGKPVLFFDIDNCLYPRSSKVQDLMAELIDKYFSEHLSLPWDEAVKLHKEYYTNYGLAIEGLVRHHQIDPLEYNAKVDDALPLEDLIKPNPELRQLLEDIDRSKVRLWLFTNAYVNHGKRVVRLLGIDDLFEGLTFCDYSEVPLVCKPHEDMFKKAMRQAGVERVEDCYFVDDSFANCAAAKKLGWTAAHLVEEDVPAPKVQASQYQIRHLQELRQVYPQFFKSS</sequence>
<comment type="caution">
    <text evidence="1">The sequence shown here is derived from an EMBL/GenBank/DDBJ whole genome shotgun (WGS) entry which is preliminary data.</text>
</comment>
<keyword evidence="2" id="KW-1185">Reference proteome</keyword>
<gene>
    <name evidence="1" type="ORF">CCMA1212_004652</name>
</gene>